<dbReference type="Pfam" id="PF00319">
    <property type="entry name" value="SRF-TF"/>
    <property type="match status" value="1"/>
</dbReference>
<dbReference type="SMART" id="SM00432">
    <property type="entry name" value="MADS"/>
    <property type="match status" value="1"/>
</dbReference>
<evidence type="ECO:0000259" key="7">
    <source>
        <dbReference type="PROSITE" id="PS50066"/>
    </source>
</evidence>
<dbReference type="GO" id="GO:0005634">
    <property type="term" value="C:nucleus"/>
    <property type="evidence" value="ECO:0007669"/>
    <property type="project" value="UniProtKB-SubCell"/>
</dbReference>
<dbReference type="GO" id="GO:0000981">
    <property type="term" value="F:DNA-binding transcription factor activity, RNA polymerase II-specific"/>
    <property type="evidence" value="ECO:0007669"/>
    <property type="project" value="InterPro"/>
</dbReference>
<sequence length="477" mass="54273">MGRPKLILKPISNRRERDLAFMKRKKALMKKMSEFSTVCGVKTCLIIYDGNGDALPLTWPQDPNEVHSIIKRYEGVKNEKLPKNFDLNNFFEIKKNMVEGEISKVQKETLKIKYPTWHPSFNNLGIEELRNFMARLDIKLETCNHQRMEVLRKHQIEAANFNLMQCMVQSESAAPNPTQLNFMQNISQNQLILAPPMKPLNDGNLVASYLLNLDRSSSSQSQILDRGSSSQSHILDKGSSSQSQILDRCSSSQSQILDRGSSSQYQMLNFDPNLMQLREKNKGVVHITNHVDVPLDCTNQIHAFENSTNQLDVPLDCANQIGTFGNSTDKLDMPVDLTTALDECLDYFSQLCEIEDLAGQFDEVVNWTRQPDESINWPNQHGVPLIEGSTKAMNGATNYDTNFHGYEQNPESSLCYYNGGMQSMQPYNYNATFQNIASQSENVQQRVSLPTLPPPVDEFQTNHYNNMLQNPSYNRII</sequence>
<dbReference type="PROSITE" id="PS50066">
    <property type="entry name" value="MADS_BOX_2"/>
    <property type="match status" value="1"/>
</dbReference>
<keyword evidence="9" id="KW-1185">Reference proteome</keyword>
<feature type="domain" description="MADS-box" evidence="7">
    <location>
        <begin position="1"/>
        <end position="61"/>
    </location>
</feature>
<keyword evidence="5" id="KW-0539">Nucleus</keyword>
<evidence type="ECO:0000256" key="6">
    <source>
        <dbReference type="SAM" id="MobiDB-lite"/>
    </source>
</evidence>
<dbReference type="Gene3D" id="3.40.1810.10">
    <property type="entry name" value="Transcription factor, MADS-box"/>
    <property type="match status" value="1"/>
</dbReference>
<evidence type="ECO:0000313" key="8">
    <source>
        <dbReference type="EMBL" id="RDX81220.1"/>
    </source>
</evidence>
<dbReference type="PRINTS" id="PR00404">
    <property type="entry name" value="MADSDOMAIN"/>
</dbReference>
<dbReference type="GO" id="GO:0045944">
    <property type="term" value="P:positive regulation of transcription by RNA polymerase II"/>
    <property type="evidence" value="ECO:0007669"/>
    <property type="project" value="InterPro"/>
</dbReference>
<dbReference type="SUPFAM" id="SSF55455">
    <property type="entry name" value="SRF-like"/>
    <property type="match status" value="1"/>
</dbReference>
<keyword evidence="3" id="KW-0238">DNA-binding</keyword>
<dbReference type="EMBL" id="QJKJ01007979">
    <property type="protein sequence ID" value="RDX81220.1"/>
    <property type="molecule type" value="Genomic_DNA"/>
</dbReference>
<evidence type="ECO:0000256" key="4">
    <source>
        <dbReference type="ARBA" id="ARBA00023163"/>
    </source>
</evidence>
<comment type="caution">
    <text evidence="8">The sequence shown here is derived from an EMBL/GenBank/DDBJ whole genome shotgun (WGS) entry which is preliminary data.</text>
</comment>
<dbReference type="GO" id="GO:0046983">
    <property type="term" value="F:protein dimerization activity"/>
    <property type="evidence" value="ECO:0007669"/>
    <property type="project" value="InterPro"/>
</dbReference>
<evidence type="ECO:0000256" key="2">
    <source>
        <dbReference type="ARBA" id="ARBA00023015"/>
    </source>
</evidence>
<comment type="subcellular location">
    <subcellularLocation>
        <location evidence="1">Nucleus</location>
    </subcellularLocation>
</comment>
<evidence type="ECO:0000313" key="9">
    <source>
        <dbReference type="Proteomes" id="UP000257109"/>
    </source>
</evidence>
<evidence type="ECO:0000256" key="1">
    <source>
        <dbReference type="ARBA" id="ARBA00004123"/>
    </source>
</evidence>
<dbReference type="AlphaFoldDB" id="A0A371FSS7"/>
<dbReference type="InterPro" id="IPR036879">
    <property type="entry name" value="TF_MADSbox_sf"/>
</dbReference>
<gene>
    <name evidence="8" type="primary">AGL82</name>
    <name evidence="8" type="ORF">CR513_38130</name>
</gene>
<organism evidence="8 9">
    <name type="scientific">Mucuna pruriens</name>
    <name type="common">Velvet bean</name>
    <name type="synonym">Dolichos pruriens</name>
    <dbReference type="NCBI Taxonomy" id="157652"/>
    <lineage>
        <taxon>Eukaryota</taxon>
        <taxon>Viridiplantae</taxon>
        <taxon>Streptophyta</taxon>
        <taxon>Embryophyta</taxon>
        <taxon>Tracheophyta</taxon>
        <taxon>Spermatophyta</taxon>
        <taxon>Magnoliopsida</taxon>
        <taxon>eudicotyledons</taxon>
        <taxon>Gunneridae</taxon>
        <taxon>Pentapetalae</taxon>
        <taxon>rosids</taxon>
        <taxon>fabids</taxon>
        <taxon>Fabales</taxon>
        <taxon>Fabaceae</taxon>
        <taxon>Papilionoideae</taxon>
        <taxon>50 kb inversion clade</taxon>
        <taxon>NPAAA clade</taxon>
        <taxon>indigoferoid/millettioid clade</taxon>
        <taxon>Phaseoleae</taxon>
        <taxon>Mucuna</taxon>
    </lineage>
</organism>
<feature type="region of interest" description="Disordered" evidence="6">
    <location>
        <begin position="221"/>
        <end position="241"/>
    </location>
</feature>
<keyword evidence="2" id="KW-0805">Transcription regulation</keyword>
<evidence type="ECO:0000256" key="3">
    <source>
        <dbReference type="ARBA" id="ARBA00023125"/>
    </source>
</evidence>
<dbReference type="Proteomes" id="UP000257109">
    <property type="component" value="Unassembled WGS sequence"/>
</dbReference>
<dbReference type="CDD" id="cd00266">
    <property type="entry name" value="MADS_SRF_like"/>
    <property type="match status" value="1"/>
</dbReference>
<evidence type="ECO:0000256" key="5">
    <source>
        <dbReference type="ARBA" id="ARBA00023242"/>
    </source>
</evidence>
<proteinExistence type="predicted"/>
<keyword evidence="4" id="KW-0804">Transcription</keyword>
<dbReference type="InterPro" id="IPR002100">
    <property type="entry name" value="TF_MADSbox"/>
</dbReference>
<protein>
    <submittedName>
        <fullName evidence="8">Agamous-like MADS-box protein AGL82</fullName>
    </submittedName>
</protein>
<dbReference type="InterPro" id="IPR033897">
    <property type="entry name" value="SRF-like_MADS-box"/>
</dbReference>
<dbReference type="PANTHER" id="PTHR11945">
    <property type="entry name" value="MADS BOX PROTEIN"/>
    <property type="match status" value="1"/>
</dbReference>
<dbReference type="OrthoDB" id="601557at2759"/>
<accession>A0A371FSS7</accession>
<feature type="non-terminal residue" evidence="8">
    <location>
        <position position="1"/>
    </location>
</feature>
<name>A0A371FSS7_MUCPR</name>
<dbReference type="GO" id="GO:0000978">
    <property type="term" value="F:RNA polymerase II cis-regulatory region sequence-specific DNA binding"/>
    <property type="evidence" value="ECO:0007669"/>
    <property type="project" value="TreeGrafter"/>
</dbReference>
<dbReference type="PANTHER" id="PTHR11945:SF564">
    <property type="entry name" value="PROTEIN, PUTATIVE-RELATED"/>
    <property type="match status" value="1"/>
</dbReference>
<reference evidence="8" key="1">
    <citation type="submission" date="2018-05" db="EMBL/GenBank/DDBJ databases">
        <title>Draft genome of Mucuna pruriens seed.</title>
        <authorList>
            <person name="Nnadi N.E."/>
            <person name="Vos R."/>
            <person name="Hasami M.H."/>
            <person name="Devisetty U.K."/>
            <person name="Aguiy J.C."/>
        </authorList>
    </citation>
    <scope>NUCLEOTIDE SEQUENCE [LARGE SCALE GENOMIC DNA]</scope>
    <source>
        <strain evidence="8">JCA_2017</strain>
    </source>
</reference>